<evidence type="ECO:0000256" key="6">
    <source>
        <dbReference type="ARBA" id="ARBA00023102"/>
    </source>
</evidence>
<comment type="cofactor">
    <cofactor evidence="1 7">
        <name>pyridoxal 5'-phosphate</name>
        <dbReference type="ChEBI" id="CHEBI:597326"/>
    </cofactor>
</comment>
<comment type="pathway">
    <text evidence="7">Amino-acid biosynthesis; L-histidine biosynthesis; L-histidine from 5-phospho-alpha-D-ribose 1-diphosphate: step 7/9.</text>
</comment>
<dbReference type="InterPro" id="IPR015421">
    <property type="entry name" value="PyrdxlP-dep_Trfase_major"/>
</dbReference>
<dbReference type="Gene3D" id="3.40.640.10">
    <property type="entry name" value="Type I PLP-dependent aspartate aminotransferase-like (Major domain)"/>
    <property type="match status" value="1"/>
</dbReference>
<dbReference type="Proteomes" id="UP000414364">
    <property type="component" value="Unassembled WGS sequence"/>
</dbReference>
<evidence type="ECO:0000256" key="5">
    <source>
        <dbReference type="ARBA" id="ARBA00022898"/>
    </source>
</evidence>
<dbReference type="GO" id="GO:0004400">
    <property type="term" value="F:histidinol-phosphate transaminase activity"/>
    <property type="evidence" value="ECO:0007669"/>
    <property type="project" value="UniProtKB-UniRule"/>
</dbReference>
<dbReference type="PANTHER" id="PTHR43643:SF3">
    <property type="entry name" value="HISTIDINOL-PHOSPHATE AMINOTRANSFERASE"/>
    <property type="match status" value="1"/>
</dbReference>
<dbReference type="HAMAP" id="MF_01023">
    <property type="entry name" value="HisC_aminotrans_2"/>
    <property type="match status" value="1"/>
</dbReference>
<dbReference type="EMBL" id="VDFP01000011">
    <property type="protein sequence ID" value="MQS76057.1"/>
    <property type="molecule type" value="Genomic_DNA"/>
</dbReference>
<keyword evidence="3 7" id="KW-0032">Aminotransferase</keyword>
<reference evidence="9 10" key="1">
    <citation type="journal article" date="2019" name="Syst. Appl. Microbiol.">
        <title>Polyphasic characterization of two novel Lactobacillus spp. isolated from blown salami packages: Description of Lactobacillus halodurans sp. nov. and Lactobacillus salsicarnum sp. nov.</title>
        <authorList>
            <person name="Schuster J.A."/>
            <person name="Klingl A."/>
            <person name="Vogel R.F."/>
            <person name="Ehrmann M.A."/>
        </authorList>
    </citation>
    <scope>NUCLEOTIDE SEQUENCE [LARGE SCALE GENOMIC DNA]</scope>
    <source>
        <strain evidence="9 10">TMW 1.2172</strain>
    </source>
</reference>
<dbReference type="RefSeq" id="WP_153385450.1">
    <property type="nucleotide sequence ID" value="NZ_VDFP01000011.1"/>
</dbReference>
<organism evidence="9 10">
    <name type="scientific">Companilactobacillus halodurans</name>
    <dbReference type="NCBI Taxonomy" id="2584183"/>
    <lineage>
        <taxon>Bacteria</taxon>
        <taxon>Bacillati</taxon>
        <taxon>Bacillota</taxon>
        <taxon>Bacilli</taxon>
        <taxon>Lactobacillales</taxon>
        <taxon>Lactobacillaceae</taxon>
        <taxon>Companilactobacillus</taxon>
    </lineage>
</organism>
<dbReference type="Pfam" id="PF00155">
    <property type="entry name" value="Aminotran_1_2"/>
    <property type="match status" value="1"/>
</dbReference>
<feature type="domain" description="Aminotransferase class I/classII large" evidence="8">
    <location>
        <begin position="28"/>
        <end position="341"/>
    </location>
</feature>
<evidence type="ECO:0000256" key="4">
    <source>
        <dbReference type="ARBA" id="ARBA00022679"/>
    </source>
</evidence>
<dbReference type="UniPathway" id="UPA00031">
    <property type="reaction ID" value="UER00012"/>
</dbReference>
<comment type="similarity">
    <text evidence="7">Belongs to the class-II pyridoxal-phosphate-dependent aminotransferase family. Histidinol-phosphate aminotransferase subfamily.</text>
</comment>
<evidence type="ECO:0000256" key="7">
    <source>
        <dbReference type="HAMAP-Rule" id="MF_01023"/>
    </source>
</evidence>
<dbReference type="GO" id="GO:0000105">
    <property type="term" value="P:L-histidine biosynthetic process"/>
    <property type="evidence" value="ECO:0007669"/>
    <property type="project" value="UniProtKB-UniRule"/>
</dbReference>
<dbReference type="PANTHER" id="PTHR43643">
    <property type="entry name" value="HISTIDINOL-PHOSPHATE AMINOTRANSFERASE 2"/>
    <property type="match status" value="1"/>
</dbReference>
<keyword evidence="7" id="KW-0028">Amino-acid biosynthesis</keyword>
<keyword evidence="5 7" id="KW-0663">Pyridoxal phosphate</keyword>
<dbReference type="GO" id="GO:0030170">
    <property type="term" value="F:pyridoxal phosphate binding"/>
    <property type="evidence" value="ECO:0007669"/>
    <property type="project" value="InterPro"/>
</dbReference>
<gene>
    <name evidence="7 9" type="primary">hisC</name>
    <name evidence="9" type="ORF">FHL06_06615</name>
</gene>
<evidence type="ECO:0000256" key="1">
    <source>
        <dbReference type="ARBA" id="ARBA00001933"/>
    </source>
</evidence>
<comment type="subunit">
    <text evidence="2 7">Homodimer.</text>
</comment>
<dbReference type="CDD" id="cd00609">
    <property type="entry name" value="AAT_like"/>
    <property type="match status" value="1"/>
</dbReference>
<sequence>MREVIKKLQPYVPEKPLEILKDELGLKKLVRLSANENPYGTSPKVKKAVIDWTYEQSNRYPDGNASELRQLIAKRFSLDPKQIVFSVGLDEMIAMLSRVFLEPGDEELISTPTFSEYALNAEIEEASIKKVPVLNNGGIDFSGMLEAVNSKTKLIWLCNPNNPTGTYETTADIEKFIQQVPNKLVLIDEAYIDFVDQEKPSTMELTKKYPNVVVMRTFSKVYGLANFRIGYSVFAKQIAEQMQKVRLPYNVNSIAQVAAKAAFEDQNFVDQVVQKNSEQRISLERFFNRLEIKYYQSQANFIFFKYPEAEKLANYLLQNGYLLRTELKKDWLRLTIGTKEDN</sequence>
<dbReference type="InterPro" id="IPR015424">
    <property type="entry name" value="PyrdxlP-dep_Trfase"/>
</dbReference>
<evidence type="ECO:0000256" key="2">
    <source>
        <dbReference type="ARBA" id="ARBA00011738"/>
    </source>
</evidence>
<evidence type="ECO:0000259" key="8">
    <source>
        <dbReference type="Pfam" id="PF00155"/>
    </source>
</evidence>
<dbReference type="AlphaFoldDB" id="A0A5P0ZP76"/>
<keyword evidence="4 7" id="KW-0808">Transferase</keyword>
<dbReference type="InterPro" id="IPR015422">
    <property type="entry name" value="PyrdxlP-dep_Trfase_small"/>
</dbReference>
<dbReference type="SUPFAM" id="SSF53383">
    <property type="entry name" value="PLP-dependent transferases"/>
    <property type="match status" value="1"/>
</dbReference>
<accession>A0A5P0ZP76</accession>
<proteinExistence type="inferred from homology"/>
<dbReference type="Gene3D" id="3.90.1150.10">
    <property type="entry name" value="Aspartate Aminotransferase, domain 1"/>
    <property type="match status" value="1"/>
</dbReference>
<evidence type="ECO:0000313" key="10">
    <source>
        <dbReference type="Proteomes" id="UP000414364"/>
    </source>
</evidence>
<comment type="caution">
    <text evidence="9">The sequence shown here is derived from an EMBL/GenBank/DDBJ whole genome shotgun (WGS) entry which is preliminary data.</text>
</comment>
<evidence type="ECO:0000313" key="9">
    <source>
        <dbReference type="EMBL" id="MQS76057.1"/>
    </source>
</evidence>
<protein>
    <recommendedName>
        <fullName evidence="7">Histidinol-phosphate aminotransferase</fullName>
        <ecNumber evidence="7">2.6.1.9</ecNumber>
    </recommendedName>
    <alternativeName>
        <fullName evidence="7">Imidazole acetol-phosphate transaminase</fullName>
    </alternativeName>
</protein>
<comment type="catalytic activity">
    <reaction evidence="7">
        <text>L-histidinol phosphate + 2-oxoglutarate = 3-(imidazol-4-yl)-2-oxopropyl phosphate + L-glutamate</text>
        <dbReference type="Rhea" id="RHEA:23744"/>
        <dbReference type="ChEBI" id="CHEBI:16810"/>
        <dbReference type="ChEBI" id="CHEBI:29985"/>
        <dbReference type="ChEBI" id="CHEBI:57766"/>
        <dbReference type="ChEBI" id="CHEBI:57980"/>
        <dbReference type="EC" id="2.6.1.9"/>
    </reaction>
</comment>
<dbReference type="InterPro" id="IPR050106">
    <property type="entry name" value="HistidinolP_aminotransfase"/>
</dbReference>
<dbReference type="InterPro" id="IPR004839">
    <property type="entry name" value="Aminotransferase_I/II_large"/>
</dbReference>
<feature type="modified residue" description="N6-(pyridoxal phosphate)lysine" evidence="7">
    <location>
        <position position="220"/>
    </location>
</feature>
<keyword evidence="6 7" id="KW-0368">Histidine biosynthesis</keyword>
<dbReference type="InterPro" id="IPR005861">
    <property type="entry name" value="HisP_aminotrans"/>
</dbReference>
<evidence type="ECO:0000256" key="3">
    <source>
        <dbReference type="ARBA" id="ARBA00022576"/>
    </source>
</evidence>
<dbReference type="EC" id="2.6.1.9" evidence="7"/>
<name>A0A5P0ZP76_9LACO</name>
<dbReference type="NCBIfam" id="TIGR01141">
    <property type="entry name" value="hisC"/>
    <property type="match status" value="1"/>
</dbReference>